<gene>
    <name evidence="3" type="ORF">BSL78_13847</name>
</gene>
<dbReference type="Pfam" id="PF02585">
    <property type="entry name" value="PIG-L"/>
    <property type="match status" value="1"/>
</dbReference>
<evidence type="ECO:0000256" key="2">
    <source>
        <dbReference type="ARBA" id="ARBA00012176"/>
    </source>
</evidence>
<organism evidence="3 4">
    <name type="scientific">Stichopus japonicus</name>
    <name type="common">Sea cucumber</name>
    <dbReference type="NCBI Taxonomy" id="307972"/>
    <lineage>
        <taxon>Eukaryota</taxon>
        <taxon>Metazoa</taxon>
        <taxon>Echinodermata</taxon>
        <taxon>Eleutherozoa</taxon>
        <taxon>Echinozoa</taxon>
        <taxon>Holothuroidea</taxon>
        <taxon>Aspidochirotacea</taxon>
        <taxon>Aspidochirotida</taxon>
        <taxon>Stichopodidae</taxon>
        <taxon>Apostichopus</taxon>
    </lineage>
</organism>
<dbReference type="EC" id="3.5.1.89" evidence="2"/>
<dbReference type="OrthoDB" id="440160at2759"/>
<comment type="similarity">
    <text evidence="1">Belongs to the PIGL family.</text>
</comment>
<dbReference type="GO" id="GO:0000225">
    <property type="term" value="F:N-acetylglucosaminylphosphatidylinositol deacetylase activity"/>
    <property type="evidence" value="ECO:0007669"/>
    <property type="project" value="UniProtKB-EC"/>
</dbReference>
<keyword evidence="4" id="KW-1185">Reference proteome</keyword>
<proteinExistence type="inferred from homology"/>
<dbReference type="Gene3D" id="3.40.50.10320">
    <property type="entry name" value="LmbE-like"/>
    <property type="match status" value="1"/>
</dbReference>
<dbReference type="STRING" id="307972.A0A2G8KMP1"/>
<dbReference type="PANTHER" id="PTHR12993:SF11">
    <property type="entry name" value="N-ACETYLGLUCOSAMINYL-PHOSPHATIDYLINOSITOL DE-N-ACETYLASE"/>
    <property type="match status" value="1"/>
</dbReference>
<dbReference type="EMBL" id="MRZV01000473">
    <property type="protein sequence ID" value="PIK49282.1"/>
    <property type="molecule type" value="Genomic_DNA"/>
</dbReference>
<dbReference type="InterPro" id="IPR003737">
    <property type="entry name" value="GlcNAc_PI_deacetylase-related"/>
</dbReference>
<dbReference type="UniPathway" id="UPA00196"/>
<accession>A0A2G8KMP1</accession>
<dbReference type="AlphaFoldDB" id="A0A2G8KMP1"/>
<protein>
    <recommendedName>
        <fullName evidence="2">N-acetylglucosaminylphosphatidylinositol deacetylase</fullName>
        <ecNumber evidence="2">3.5.1.89</ecNumber>
    </recommendedName>
</protein>
<evidence type="ECO:0000256" key="1">
    <source>
        <dbReference type="ARBA" id="ARBA00006066"/>
    </source>
</evidence>
<dbReference type="PANTHER" id="PTHR12993">
    <property type="entry name" value="N-ACETYLGLUCOSAMINYL-PHOSPHATIDYLINOSITOL DE-N-ACETYLASE-RELATED"/>
    <property type="match status" value="1"/>
</dbReference>
<dbReference type="Proteomes" id="UP000230750">
    <property type="component" value="Unassembled WGS sequence"/>
</dbReference>
<evidence type="ECO:0000313" key="4">
    <source>
        <dbReference type="Proteomes" id="UP000230750"/>
    </source>
</evidence>
<dbReference type="GO" id="GO:0016020">
    <property type="term" value="C:membrane"/>
    <property type="evidence" value="ECO:0007669"/>
    <property type="project" value="GOC"/>
</dbReference>
<dbReference type="InterPro" id="IPR024078">
    <property type="entry name" value="LmbE-like_dom_sf"/>
</dbReference>
<sequence>MPAGNIYALAALECDELGVRRAAYLHPKLVVRRKKSKLNGAKHKKNFVPHQINILFVIAHPDDECMFFGPSLLNAGYNKANCRVSLLCLSEGNFYGEGDRRRKELFQSCEVFGIHWKDVKIVDHCDLQDNPAAFWDVNLVAKEILKVVKNKKINQIITFDCFGASGHKNHISVYRGARHLVVGHHLPKGMRVSSLETVSLFRHYITFLDLPFSLMSAALRGSRVILSSPMEVWTAQRAMKAHWSQFVWFRVLNILFSRYLVVNTLRPINKNSPT</sequence>
<comment type="caution">
    <text evidence="3">The sequence shown here is derived from an EMBL/GenBank/DDBJ whole genome shotgun (WGS) entry which is preliminary data.</text>
</comment>
<reference evidence="3 4" key="1">
    <citation type="journal article" date="2017" name="PLoS Biol.">
        <title>The sea cucumber genome provides insights into morphological evolution and visceral regeneration.</title>
        <authorList>
            <person name="Zhang X."/>
            <person name="Sun L."/>
            <person name="Yuan J."/>
            <person name="Sun Y."/>
            <person name="Gao Y."/>
            <person name="Zhang L."/>
            <person name="Li S."/>
            <person name="Dai H."/>
            <person name="Hamel J.F."/>
            <person name="Liu C."/>
            <person name="Yu Y."/>
            <person name="Liu S."/>
            <person name="Lin W."/>
            <person name="Guo K."/>
            <person name="Jin S."/>
            <person name="Xu P."/>
            <person name="Storey K.B."/>
            <person name="Huan P."/>
            <person name="Zhang T."/>
            <person name="Zhou Y."/>
            <person name="Zhang J."/>
            <person name="Lin C."/>
            <person name="Li X."/>
            <person name="Xing L."/>
            <person name="Huo D."/>
            <person name="Sun M."/>
            <person name="Wang L."/>
            <person name="Mercier A."/>
            <person name="Li F."/>
            <person name="Yang H."/>
            <person name="Xiang J."/>
        </authorList>
    </citation>
    <scope>NUCLEOTIDE SEQUENCE [LARGE SCALE GENOMIC DNA]</scope>
    <source>
        <strain evidence="3">Shaxun</strain>
        <tissue evidence="3">Muscle</tissue>
    </source>
</reference>
<dbReference type="GO" id="GO:0005783">
    <property type="term" value="C:endoplasmic reticulum"/>
    <property type="evidence" value="ECO:0007669"/>
    <property type="project" value="TreeGrafter"/>
</dbReference>
<evidence type="ECO:0000313" key="3">
    <source>
        <dbReference type="EMBL" id="PIK49282.1"/>
    </source>
</evidence>
<name>A0A2G8KMP1_STIJA</name>
<dbReference type="SUPFAM" id="SSF102588">
    <property type="entry name" value="LmbE-like"/>
    <property type="match status" value="1"/>
</dbReference>
<dbReference type="GO" id="GO:0006506">
    <property type="term" value="P:GPI anchor biosynthetic process"/>
    <property type="evidence" value="ECO:0007669"/>
    <property type="project" value="UniProtKB-UniPathway"/>
</dbReference>